<dbReference type="AlphaFoldDB" id="A0A516Q4J8"/>
<dbReference type="InterPro" id="IPR005119">
    <property type="entry name" value="LysR_subst-bd"/>
</dbReference>
<keyword evidence="2" id="KW-0805">Transcription regulation</keyword>
<dbReference type="GO" id="GO:0032993">
    <property type="term" value="C:protein-DNA complex"/>
    <property type="evidence" value="ECO:0007669"/>
    <property type="project" value="TreeGrafter"/>
</dbReference>
<dbReference type="GO" id="GO:0003677">
    <property type="term" value="F:DNA binding"/>
    <property type="evidence" value="ECO:0007669"/>
    <property type="project" value="UniProtKB-KW"/>
</dbReference>
<gene>
    <name evidence="6" type="ORF">FOE78_22890</name>
</gene>
<evidence type="ECO:0000256" key="2">
    <source>
        <dbReference type="ARBA" id="ARBA00023015"/>
    </source>
</evidence>
<dbReference type="Pfam" id="PF00126">
    <property type="entry name" value="HTH_1"/>
    <property type="match status" value="1"/>
</dbReference>
<comment type="similarity">
    <text evidence="1">Belongs to the LysR transcriptional regulatory family.</text>
</comment>
<dbReference type="Gene3D" id="1.10.10.10">
    <property type="entry name" value="Winged helix-like DNA-binding domain superfamily/Winged helix DNA-binding domain"/>
    <property type="match status" value="1"/>
</dbReference>
<dbReference type="OrthoDB" id="3181812at2"/>
<feature type="domain" description="HTH lysR-type" evidence="5">
    <location>
        <begin position="21"/>
        <end position="69"/>
    </location>
</feature>
<dbReference type="CDD" id="cd08434">
    <property type="entry name" value="PBP2_GltC_like"/>
    <property type="match status" value="1"/>
</dbReference>
<dbReference type="Pfam" id="PF03466">
    <property type="entry name" value="LysR_substrate"/>
    <property type="match status" value="1"/>
</dbReference>
<accession>A0A516Q4J8</accession>
<proteinExistence type="inferred from homology"/>
<evidence type="ECO:0000313" key="6">
    <source>
        <dbReference type="EMBL" id="QDP98370.1"/>
    </source>
</evidence>
<dbReference type="InterPro" id="IPR036390">
    <property type="entry name" value="WH_DNA-bd_sf"/>
</dbReference>
<dbReference type="KEGG" id="mik:FOE78_22890"/>
<dbReference type="EMBL" id="CP041692">
    <property type="protein sequence ID" value="QDP98370.1"/>
    <property type="molecule type" value="Genomic_DNA"/>
</dbReference>
<reference evidence="6 7" key="1">
    <citation type="submission" date="2019-07" db="EMBL/GenBank/DDBJ databases">
        <title>Microlunatus dokdonensis sp. nov. isolated from the rhizospheric soil of the wild plant Elymus tsukushiensis.</title>
        <authorList>
            <person name="Ghim S.-Y."/>
            <person name="Hwang Y.-J."/>
            <person name="Son J.-S."/>
            <person name="Shin J.-H."/>
        </authorList>
    </citation>
    <scope>NUCLEOTIDE SEQUENCE [LARGE SCALE GENOMIC DNA]</scope>
    <source>
        <strain evidence="6 7">KUDC0627</strain>
    </source>
</reference>
<dbReference type="SUPFAM" id="SSF53850">
    <property type="entry name" value="Periplasmic binding protein-like II"/>
    <property type="match status" value="1"/>
</dbReference>
<dbReference type="Proteomes" id="UP000319263">
    <property type="component" value="Chromosome"/>
</dbReference>
<dbReference type="InterPro" id="IPR000847">
    <property type="entry name" value="LysR_HTH_N"/>
</dbReference>
<evidence type="ECO:0000256" key="1">
    <source>
        <dbReference type="ARBA" id="ARBA00009437"/>
    </source>
</evidence>
<dbReference type="SUPFAM" id="SSF46785">
    <property type="entry name" value="Winged helix' DNA-binding domain"/>
    <property type="match status" value="1"/>
</dbReference>
<organism evidence="6 7">
    <name type="scientific">Microlunatus elymi</name>
    <dbReference type="NCBI Taxonomy" id="2596828"/>
    <lineage>
        <taxon>Bacteria</taxon>
        <taxon>Bacillati</taxon>
        <taxon>Actinomycetota</taxon>
        <taxon>Actinomycetes</taxon>
        <taxon>Propionibacteriales</taxon>
        <taxon>Propionibacteriaceae</taxon>
        <taxon>Microlunatus</taxon>
    </lineage>
</organism>
<evidence type="ECO:0000256" key="3">
    <source>
        <dbReference type="ARBA" id="ARBA00023125"/>
    </source>
</evidence>
<name>A0A516Q4J8_9ACTN</name>
<keyword evidence="3" id="KW-0238">DNA-binding</keyword>
<keyword evidence="7" id="KW-1185">Reference proteome</keyword>
<sequence length="309" mass="32246">MWSAVDEVVQRRLLPLLPLVVAVGDTGQVTAAADVLGLPQPTVSRGLARLGDVLGAPIVEKHGRGIRMTPAGEALLPHARAALAAAAAGADAVRERDSQAYGTLSIAFQNTLGDRVVPNLIRAFLADHPRTKFELTQGSRGSCLDALDSGAAEIALIAPIEHRPELVAVSLHTEPLVLLVPAGHRFSSAARVDLAEAAHERFISLKPGFGLHSLLYELAGESGFEPRVAFEGDDLHTVRGLVAAGLGVALVPQDRAAAGSGGVEVAIARPVAQREVGAVWPDSRPTSLAAAMQRLLRRRGPALTAAGLR</sequence>
<keyword evidence="4" id="KW-0804">Transcription</keyword>
<evidence type="ECO:0000313" key="7">
    <source>
        <dbReference type="Proteomes" id="UP000319263"/>
    </source>
</evidence>
<dbReference type="PANTHER" id="PTHR30346:SF28">
    <property type="entry name" value="HTH-TYPE TRANSCRIPTIONAL REGULATOR CYNR"/>
    <property type="match status" value="1"/>
</dbReference>
<evidence type="ECO:0000256" key="4">
    <source>
        <dbReference type="ARBA" id="ARBA00023163"/>
    </source>
</evidence>
<evidence type="ECO:0000259" key="5">
    <source>
        <dbReference type="PROSITE" id="PS50931"/>
    </source>
</evidence>
<dbReference type="Gene3D" id="3.40.190.290">
    <property type="match status" value="1"/>
</dbReference>
<dbReference type="PROSITE" id="PS50931">
    <property type="entry name" value="HTH_LYSR"/>
    <property type="match status" value="1"/>
</dbReference>
<dbReference type="PANTHER" id="PTHR30346">
    <property type="entry name" value="TRANSCRIPTIONAL DUAL REGULATOR HCAR-RELATED"/>
    <property type="match status" value="1"/>
</dbReference>
<dbReference type="InterPro" id="IPR036388">
    <property type="entry name" value="WH-like_DNA-bd_sf"/>
</dbReference>
<dbReference type="GO" id="GO:0003700">
    <property type="term" value="F:DNA-binding transcription factor activity"/>
    <property type="evidence" value="ECO:0007669"/>
    <property type="project" value="InterPro"/>
</dbReference>
<protein>
    <submittedName>
        <fullName evidence="6">LysR family transcriptional regulator</fullName>
    </submittedName>
</protein>